<evidence type="ECO:0000313" key="3">
    <source>
        <dbReference type="Proteomes" id="UP001498398"/>
    </source>
</evidence>
<dbReference type="Proteomes" id="UP001498398">
    <property type="component" value="Unassembled WGS sequence"/>
</dbReference>
<keyword evidence="3" id="KW-1185">Reference proteome</keyword>
<dbReference type="Pfam" id="PF24016">
    <property type="entry name" value="DUF7330"/>
    <property type="match status" value="1"/>
</dbReference>
<name>A0ABR1ILJ0_9AGAR</name>
<evidence type="ECO:0000259" key="1">
    <source>
        <dbReference type="Pfam" id="PF24016"/>
    </source>
</evidence>
<dbReference type="InterPro" id="IPR055754">
    <property type="entry name" value="DUF7330"/>
</dbReference>
<evidence type="ECO:0000313" key="2">
    <source>
        <dbReference type="EMBL" id="KAK7435958.1"/>
    </source>
</evidence>
<feature type="domain" description="DUF7330" evidence="1">
    <location>
        <begin position="45"/>
        <end position="227"/>
    </location>
</feature>
<gene>
    <name evidence="2" type="ORF">VKT23_019365</name>
</gene>
<reference evidence="2 3" key="1">
    <citation type="submission" date="2024-01" db="EMBL/GenBank/DDBJ databases">
        <title>A draft genome for the cacao thread blight pathogen Marasmiellus scandens.</title>
        <authorList>
            <person name="Baruah I.K."/>
            <person name="Leung J."/>
            <person name="Bukari Y."/>
            <person name="Amoako-Attah I."/>
            <person name="Meinhardt L.W."/>
            <person name="Bailey B.A."/>
            <person name="Cohen S.P."/>
        </authorList>
    </citation>
    <scope>NUCLEOTIDE SEQUENCE [LARGE SCALE GENOMIC DNA]</scope>
    <source>
        <strain evidence="2 3">GH-19</strain>
    </source>
</reference>
<organism evidence="2 3">
    <name type="scientific">Marasmiellus scandens</name>
    <dbReference type="NCBI Taxonomy" id="2682957"/>
    <lineage>
        <taxon>Eukaryota</taxon>
        <taxon>Fungi</taxon>
        <taxon>Dikarya</taxon>
        <taxon>Basidiomycota</taxon>
        <taxon>Agaricomycotina</taxon>
        <taxon>Agaricomycetes</taxon>
        <taxon>Agaricomycetidae</taxon>
        <taxon>Agaricales</taxon>
        <taxon>Marasmiineae</taxon>
        <taxon>Omphalotaceae</taxon>
        <taxon>Marasmiellus</taxon>
    </lineage>
</organism>
<comment type="caution">
    <text evidence="2">The sequence shown here is derived from an EMBL/GenBank/DDBJ whole genome shotgun (WGS) entry which is preliminary data.</text>
</comment>
<proteinExistence type="predicted"/>
<dbReference type="EMBL" id="JBANRG010000100">
    <property type="protein sequence ID" value="KAK7435958.1"/>
    <property type="molecule type" value="Genomic_DNA"/>
</dbReference>
<accession>A0ABR1ILJ0</accession>
<sequence length="246" mass="26470">MIIANSSSTSTDSKALNADQVVNADAFPPSYASVVQQTTNVKPSNFVSITQQNNSVKGAFVIDPSLKAPPSWLPILPDGETGADRQNLLLESKNGSVQADISVLSTELLDEEHRKVTLTAKSTNGSVVCKVHRRAGLCPRLALIASSKNGSVTVHIPRSFSGSIICRGGRAKMSAPLMTQTTTFGNVGDTSRYYVGDYDPAHVEENIGDQLVMESKNGSLKIFYDDEEEPSLFSFLFRSARQILSG</sequence>
<protein>
    <recommendedName>
        <fullName evidence="1">DUF7330 domain-containing protein</fullName>
    </recommendedName>
</protein>